<dbReference type="WBParaSite" id="PDA_v2.g7662.t1">
    <property type="protein sequence ID" value="PDA_v2.g7662.t1"/>
    <property type="gene ID" value="PDA_v2.g7662"/>
</dbReference>
<evidence type="ECO:0000313" key="2">
    <source>
        <dbReference type="WBParaSite" id="PDA_v2.g7662.t1"/>
    </source>
</evidence>
<keyword evidence="1" id="KW-1185">Reference proteome</keyword>
<dbReference type="AlphaFoldDB" id="A0A914QU59"/>
<organism evidence="1 2">
    <name type="scientific">Panagrolaimus davidi</name>
    <dbReference type="NCBI Taxonomy" id="227884"/>
    <lineage>
        <taxon>Eukaryota</taxon>
        <taxon>Metazoa</taxon>
        <taxon>Ecdysozoa</taxon>
        <taxon>Nematoda</taxon>
        <taxon>Chromadorea</taxon>
        <taxon>Rhabditida</taxon>
        <taxon>Tylenchina</taxon>
        <taxon>Panagrolaimomorpha</taxon>
        <taxon>Panagrolaimoidea</taxon>
        <taxon>Panagrolaimidae</taxon>
        <taxon>Panagrolaimus</taxon>
    </lineage>
</organism>
<evidence type="ECO:0000313" key="1">
    <source>
        <dbReference type="Proteomes" id="UP000887578"/>
    </source>
</evidence>
<reference evidence="2" key="1">
    <citation type="submission" date="2022-11" db="UniProtKB">
        <authorList>
            <consortium name="WormBaseParasite"/>
        </authorList>
    </citation>
    <scope>IDENTIFICATION</scope>
</reference>
<name>A0A914QU59_9BILA</name>
<sequence length="159" mass="18684">MSVIKDENGKDVLIEKFLTHRPKIIWFTYCCHLNDENVISKTPEEIFKVIQFPKTIAQIQDIPESFDIETLFKNSKKNKAFISLEFAENCSENFQNQLETIIDEILGIQTFNYIPPLILFPELNPEKKKGMLDLCFKKWMPYEPFLVETVVEHIRKATP</sequence>
<accession>A0A914QU59</accession>
<dbReference type="Proteomes" id="UP000887578">
    <property type="component" value="Unplaced"/>
</dbReference>
<proteinExistence type="predicted"/>
<protein>
    <submittedName>
        <fullName evidence="2">Uncharacterized protein</fullName>
    </submittedName>
</protein>